<evidence type="ECO:0000313" key="2">
    <source>
        <dbReference type="Proteomes" id="UP000588604"/>
    </source>
</evidence>
<sequence>MKKYLLVLFSLLYLTACTEEENPVAVQEDFDILNLDSLLVHVVKNPSGKLKSKTMELQNNISHEEFFYNQAGDSILTIKTYESNDNYSYSVHHYDNLGHIIYSKNYFRENGLLKYLNSTQYLYTDFHQIASISRGNNDSNTKILEFFYDENQRKVKMTGRLPFAGEKIEMFYENPESNKVIKEYFYWDKNIEIPYYSYQINYDDMGRIFSKTTSETENSEALKYFYDEMGRIIEEIYYDLHFGQQELGKVNYTYYE</sequence>
<gene>
    <name evidence="1" type="ORF">FHS59_002876</name>
</gene>
<accession>A0A841MXC3</accession>
<comment type="caution">
    <text evidence="1">The sequence shown here is derived from an EMBL/GenBank/DDBJ whole genome shotgun (WGS) entry which is preliminary data.</text>
</comment>
<dbReference type="RefSeq" id="WP_184496004.1">
    <property type="nucleotide sequence ID" value="NZ_JACIJO010000002.1"/>
</dbReference>
<reference evidence="1 2" key="1">
    <citation type="submission" date="2020-08" db="EMBL/GenBank/DDBJ databases">
        <title>Genomic Encyclopedia of Type Strains, Phase IV (KMG-IV): sequencing the most valuable type-strain genomes for metagenomic binning, comparative biology and taxonomic classification.</title>
        <authorList>
            <person name="Goeker M."/>
        </authorList>
    </citation>
    <scope>NUCLEOTIDE SEQUENCE [LARGE SCALE GENOMIC DNA]</scope>
    <source>
        <strain evidence="1 2">DSM 102044</strain>
    </source>
</reference>
<proteinExistence type="predicted"/>
<organism evidence="1 2">
    <name type="scientific">Algoriphagus iocasae</name>
    <dbReference type="NCBI Taxonomy" id="1836499"/>
    <lineage>
        <taxon>Bacteria</taxon>
        <taxon>Pseudomonadati</taxon>
        <taxon>Bacteroidota</taxon>
        <taxon>Cytophagia</taxon>
        <taxon>Cytophagales</taxon>
        <taxon>Cyclobacteriaceae</taxon>
        <taxon>Algoriphagus</taxon>
    </lineage>
</organism>
<evidence type="ECO:0008006" key="3">
    <source>
        <dbReference type="Google" id="ProtNLM"/>
    </source>
</evidence>
<dbReference type="AlphaFoldDB" id="A0A841MXC3"/>
<keyword evidence="2" id="KW-1185">Reference proteome</keyword>
<dbReference type="Proteomes" id="UP000588604">
    <property type="component" value="Unassembled WGS sequence"/>
</dbReference>
<name>A0A841MXC3_9BACT</name>
<evidence type="ECO:0000313" key="1">
    <source>
        <dbReference type="EMBL" id="MBB6327248.1"/>
    </source>
</evidence>
<protein>
    <recommendedName>
        <fullName evidence="3">YD repeat-containing protein</fullName>
    </recommendedName>
</protein>
<dbReference type="EMBL" id="JACIJO010000002">
    <property type="protein sequence ID" value="MBB6327248.1"/>
    <property type="molecule type" value="Genomic_DNA"/>
</dbReference>